<organism evidence="1 2">
    <name type="scientific">Pyropia yezoensis</name>
    <name type="common">Susabi-nori</name>
    <name type="synonym">Porphyra yezoensis</name>
    <dbReference type="NCBI Taxonomy" id="2788"/>
    <lineage>
        <taxon>Eukaryota</taxon>
        <taxon>Rhodophyta</taxon>
        <taxon>Bangiophyceae</taxon>
        <taxon>Bangiales</taxon>
        <taxon>Bangiaceae</taxon>
        <taxon>Pyropia</taxon>
    </lineage>
</organism>
<comment type="caution">
    <text evidence="1">The sequence shown here is derived from an EMBL/GenBank/DDBJ whole genome shotgun (WGS) entry which is preliminary data.</text>
</comment>
<gene>
    <name evidence="1" type="ORF">I4F81_007142</name>
</gene>
<protein>
    <submittedName>
        <fullName evidence="1">Uncharacterized protein</fullName>
    </submittedName>
</protein>
<accession>A0ACC3C450</accession>
<evidence type="ECO:0000313" key="2">
    <source>
        <dbReference type="Proteomes" id="UP000798662"/>
    </source>
</evidence>
<dbReference type="EMBL" id="CM020619">
    <property type="protein sequence ID" value="KAK1864597.1"/>
    <property type="molecule type" value="Genomic_DNA"/>
</dbReference>
<reference evidence="1" key="1">
    <citation type="submission" date="2019-11" db="EMBL/GenBank/DDBJ databases">
        <title>Nori genome reveals adaptations in red seaweeds to the harsh intertidal environment.</title>
        <authorList>
            <person name="Wang D."/>
            <person name="Mao Y."/>
        </authorList>
    </citation>
    <scope>NUCLEOTIDE SEQUENCE</scope>
    <source>
        <tissue evidence="1">Gametophyte</tissue>
    </source>
</reference>
<sequence length="358" mass="37097">MGAEGAPGSPGGGGGGGGGDSRRRDALPSRASSSRLGRLRKAVTVGSPRPPSLRSSTASVALTSATGAGAGGGGGAGALSTHHSASAVLRPHRSARAALGVPAMPLTPLGDSWAADILAVPHNSMRAEARDAATMLCRLVGQPDDIVDGDWASFWGWMDVWRAWAVRLLDAEEEVLLPWAEGDSPLPLGSGVSAEERAVAVAGLRRVLVKLGAHRDAFDAMPPARRAARLKAILDRWAVDLQRYYAMVEAAVPPLLLARAAGNPAAATAAAATAARALADYMADGPDPRVHTVLLCRSLDGHRRAGVAWRAAALDRKAALAFGLWRSRVAASHYETISYFLRMTTVTPVGEVGGGRRA</sequence>
<name>A0ACC3C450_PYRYE</name>
<proteinExistence type="predicted"/>
<keyword evidence="2" id="KW-1185">Reference proteome</keyword>
<dbReference type="Proteomes" id="UP000798662">
    <property type="component" value="Chromosome 2"/>
</dbReference>
<evidence type="ECO:0000313" key="1">
    <source>
        <dbReference type="EMBL" id="KAK1864597.1"/>
    </source>
</evidence>